<comment type="caution">
    <text evidence="3">The sequence shown here is derived from an EMBL/GenBank/DDBJ whole genome shotgun (WGS) entry which is preliminary data.</text>
</comment>
<keyword evidence="4" id="KW-1185">Reference proteome</keyword>
<feature type="region of interest" description="Disordered" evidence="1">
    <location>
        <begin position="90"/>
        <end position="110"/>
    </location>
</feature>
<dbReference type="PANTHER" id="PTHR23257">
    <property type="entry name" value="SERINE-THREONINE PROTEIN KINASE"/>
    <property type="match status" value="1"/>
</dbReference>
<dbReference type="GO" id="GO:0005524">
    <property type="term" value="F:ATP binding"/>
    <property type="evidence" value="ECO:0007669"/>
    <property type="project" value="InterPro"/>
</dbReference>
<dbReference type="PROSITE" id="PS50011">
    <property type="entry name" value="PROTEIN_KINASE_DOM"/>
    <property type="match status" value="1"/>
</dbReference>
<sequence length="614" mass="70578">MTTSQPTQRLPFHHEALACQRSRKQLYPHQQQQHYPKKTIATPKVQTWIAVITSIFALTLFSIESRLYDNIHRSNQVEKGMIDKEKITIIHPPVPQGPHTERRKTNHSRMNKQIDGKLPLTRSGMIQRELLRTNKLVATDLDLLLKEHIDARHKTTTHGKQNPSHHLSKSTKQVFPRVLILDQDHTTERTLLSSSRTVEPIETVTQMKPEDDLILDYERPYFEECEPIVEPEIHPTCNSLHEVQLDAPNNPSLLSTRGSWRIVWKVDLEETLESNTTALSQQENRTVGTTDSVVVLKTLHLHREFDPQSFRAHNTDVMVMERLTASPFVVDAYGFCGQSVLTEYASSSGRDYIKRYDVRNKERLRMVRDLAFGLADIQALRPLDHSPTQTFPSNTVGDTPVFAHNDINIANVVAINGKIKWNDFNIGELLRRKRPTFNPFVTVSIASSNESTTKNDTDFTPFLETNSNYKICPAPVRYRSDLWRSPEEIRNISYVRAELSDMYGFGNILYQTLTRHQPWTHKEPGGKLETRDVRERKLEGLIPAVPEQYLNATTRDVQIMFVATMSCYDPEPINRPSAIRLAEGLGLLYHRLKNKTKVSRKDILDHILPSRAKQ</sequence>
<dbReference type="InterPro" id="IPR000719">
    <property type="entry name" value="Prot_kinase_dom"/>
</dbReference>
<gene>
    <name evidence="3" type="ORF">IV203_016010</name>
</gene>
<dbReference type="Proteomes" id="UP000693970">
    <property type="component" value="Unassembled WGS sequence"/>
</dbReference>
<dbReference type="EMBL" id="JAGRRH010000020">
    <property type="protein sequence ID" value="KAG7347305.1"/>
    <property type="molecule type" value="Genomic_DNA"/>
</dbReference>
<evidence type="ECO:0000256" key="1">
    <source>
        <dbReference type="SAM" id="MobiDB-lite"/>
    </source>
</evidence>
<name>A0A9K3PHE7_9STRA</name>
<organism evidence="3 4">
    <name type="scientific">Nitzschia inconspicua</name>
    <dbReference type="NCBI Taxonomy" id="303405"/>
    <lineage>
        <taxon>Eukaryota</taxon>
        <taxon>Sar</taxon>
        <taxon>Stramenopiles</taxon>
        <taxon>Ochrophyta</taxon>
        <taxon>Bacillariophyta</taxon>
        <taxon>Bacillariophyceae</taxon>
        <taxon>Bacillariophycidae</taxon>
        <taxon>Bacillariales</taxon>
        <taxon>Bacillariaceae</taxon>
        <taxon>Nitzschia</taxon>
    </lineage>
</organism>
<dbReference type="GO" id="GO:0007165">
    <property type="term" value="P:signal transduction"/>
    <property type="evidence" value="ECO:0007669"/>
    <property type="project" value="TreeGrafter"/>
</dbReference>
<feature type="compositionally biased region" description="Basic residues" evidence="1">
    <location>
        <begin position="101"/>
        <end position="110"/>
    </location>
</feature>
<dbReference type="GO" id="GO:0004672">
    <property type="term" value="F:protein kinase activity"/>
    <property type="evidence" value="ECO:0007669"/>
    <property type="project" value="InterPro"/>
</dbReference>
<protein>
    <recommendedName>
        <fullName evidence="2">Protein kinase domain-containing protein</fullName>
    </recommendedName>
</protein>
<feature type="domain" description="Protein kinase" evidence="2">
    <location>
        <begin position="266"/>
        <end position="588"/>
    </location>
</feature>
<evidence type="ECO:0000313" key="4">
    <source>
        <dbReference type="Proteomes" id="UP000693970"/>
    </source>
</evidence>
<accession>A0A9K3PHE7</accession>
<dbReference type="InterPro" id="IPR050167">
    <property type="entry name" value="Ser_Thr_protein_kinase"/>
</dbReference>
<dbReference type="OrthoDB" id="4062651at2759"/>
<dbReference type="AlphaFoldDB" id="A0A9K3PHE7"/>
<proteinExistence type="predicted"/>
<reference evidence="3" key="2">
    <citation type="submission" date="2021-04" db="EMBL/GenBank/DDBJ databases">
        <authorList>
            <person name="Podell S."/>
        </authorList>
    </citation>
    <scope>NUCLEOTIDE SEQUENCE</scope>
    <source>
        <strain evidence="3">Hildebrandi</strain>
    </source>
</reference>
<evidence type="ECO:0000259" key="2">
    <source>
        <dbReference type="PROSITE" id="PS50011"/>
    </source>
</evidence>
<evidence type="ECO:0000313" key="3">
    <source>
        <dbReference type="EMBL" id="KAG7347305.1"/>
    </source>
</evidence>
<reference evidence="3" key="1">
    <citation type="journal article" date="2021" name="Sci. Rep.">
        <title>Diploid genomic architecture of Nitzschia inconspicua, an elite biomass production diatom.</title>
        <authorList>
            <person name="Oliver A."/>
            <person name="Podell S."/>
            <person name="Pinowska A."/>
            <person name="Traller J.C."/>
            <person name="Smith S.R."/>
            <person name="McClure R."/>
            <person name="Beliaev A."/>
            <person name="Bohutskyi P."/>
            <person name="Hill E.A."/>
            <person name="Rabines A."/>
            <person name="Zheng H."/>
            <person name="Allen L.Z."/>
            <person name="Kuo A."/>
            <person name="Grigoriev I.V."/>
            <person name="Allen A.E."/>
            <person name="Hazlebeck D."/>
            <person name="Allen E.E."/>
        </authorList>
    </citation>
    <scope>NUCLEOTIDE SEQUENCE</scope>
    <source>
        <strain evidence="3">Hildebrandi</strain>
    </source>
</reference>
<dbReference type="GO" id="GO:0005737">
    <property type="term" value="C:cytoplasm"/>
    <property type="evidence" value="ECO:0007669"/>
    <property type="project" value="TreeGrafter"/>
</dbReference>